<evidence type="ECO:0000313" key="2">
    <source>
        <dbReference type="EMBL" id="PRP82970.1"/>
    </source>
</evidence>
<organism evidence="2 3">
    <name type="scientific">Planoprotostelium fungivorum</name>
    <dbReference type="NCBI Taxonomy" id="1890364"/>
    <lineage>
        <taxon>Eukaryota</taxon>
        <taxon>Amoebozoa</taxon>
        <taxon>Evosea</taxon>
        <taxon>Variosea</taxon>
        <taxon>Cavosteliida</taxon>
        <taxon>Cavosteliaceae</taxon>
        <taxon>Planoprotostelium</taxon>
    </lineage>
</organism>
<gene>
    <name evidence="2" type="ORF">PROFUN_09921</name>
</gene>
<dbReference type="Proteomes" id="UP000241769">
    <property type="component" value="Unassembled WGS sequence"/>
</dbReference>
<feature type="region of interest" description="Disordered" evidence="1">
    <location>
        <begin position="1"/>
        <end position="29"/>
    </location>
</feature>
<evidence type="ECO:0000256" key="1">
    <source>
        <dbReference type="SAM" id="MobiDB-lite"/>
    </source>
</evidence>
<name>A0A2P6NG96_9EUKA</name>
<dbReference type="AlphaFoldDB" id="A0A2P6NG96"/>
<dbReference type="InParanoid" id="A0A2P6NG96"/>
<feature type="compositionally biased region" description="Polar residues" evidence="1">
    <location>
        <begin position="14"/>
        <end position="29"/>
    </location>
</feature>
<comment type="caution">
    <text evidence="2">The sequence shown here is derived from an EMBL/GenBank/DDBJ whole genome shotgun (WGS) entry which is preliminary data.</text>
</comment>
<reference evidence="2 3" key="1">
    <citation type="journal article" date="2018" name="Genome Biol. Evol.">
        <title>Multiple Roots of Fruiting Body Formation in Amoebozoa.</title>
        <authorList>
            <person name="Hillmann F."/>
            <person name="Forbes G."/>
            <person name="Novohradska S."/>
            <person name="Ferling I."/>
            <person name="Riege K."/>
            <person name="Groth M."/>
            <person name="Westermann M."/>
            <person name="Marz M."/>
            <person name="Spaller T."/>
            <person name="Winckler T."/>
            <person name="Schaap P."/>
            <person name="Glockner G."/>
        </authorList>
    </citation>
    <scope>NUCLEOTIDE SEQUENCE [LARGE SCALE GENOMIC DNA]</scope>
    <source>
        <strain evidence="2 3">Jena</strain>
    </source>
</reference>
<accession>A0A2P6NG96</accession>
<protein>
    <submittedName>
        <fullName evidence="2">Uncharacterized protein</fullName>
    </submittedName>
</protein>
<dbReference type="EMBL" id="MDYQ01000092">
    <property type="protein sequence ID" value="PRP82970.1"/>
    <property type="molecule type" value="Genomic_DNA"/>
</dbReference>
<keyword evidence="3" id="KW-1185">Reference proteome</keyword>
<evidence type="ECO:0000313" key="3">
    <source>
        <dbReference type="Proteomes" id="UP000241769"/>
    </source>
</evidence>
<sequence>MRFLAAQSPRARVESTNPTASNYSNQNTPQKYTFSALNRPLEQLSFSTPTETDNMAPPCPKCNKSTWVNPGMTAAQGTCAKCSPTNYFTQCVQCKINFCSKCGGTAKK</sequence>
<proteinExistence type="predicted"/>